<keyword evidence="5" id="KW-0611">Plant defense</keyword>
<dbReference type="Proteomes" id="UP000734854">
    <property type="component" value="Unassembled WGS sequence"/>
</dbReference>
<keyword evidence="8" id="KW-1185">Reference proteome</keyword>
<proteinExistence type="inferred from homology"/>
<accession>A0A8J5ETU5</accession>
<sequence>MEGAAALAVGGWLAKPVIRMLVDRVSTSSLRGKLHGLQDDDLQKLQRSLLNIHTIVDKAGMRWSRDARLVEMMKQLQDAAYDAEDFLDYLTFHGMKQKIKEETSHMAGNRISRAIRNAKAKLFSDSRATTTDLGLDEAPISPSELIPGALVGPSIGVGGQTEGQPHLVAA</sequence>
<evidence type="ECO:0000256" key="3">
    <source>
        <dbReference type="ARBA" id="ARBA00022737"/>
    </source>
</evidence>
<protein>
    <recommendedName>
        <fullName evidence="6">Disease resistance N-terminal domain-containing protein</fullName>
    </recommendedName>
</protein>
<keyword evidence="2" id="KW-0433">Leucine-rich repeat</keyword>
<evidence type="ECO:0000313" key="8">
    <source>
        <dbReference type="Proteomes" id="UP000734854"/>
    </source>
</evidence>
<gene>
    <name evidence="7" type="ORF">ZIOFF_072157</name>
</gene>
<comment type="caution">
    <text evidence="7">The sequence shown here is derived from an EMBL/GenBank/DDBJ whole genome shotgun (WGS) entry which is preliminary data.</text>
</comment>
<dbReference type="GO" id="GO:0006952">
    <property type="term" value="P:defense response"/>
    <property type="evidence" value="ECO:0007669"/>
    <property type="project" value="UniProtKB-KW"/>
</dbReference>
<evidence type="ECO:0000259" key="6">
    <source>
        <dbReference type="Pfam" id="PF18052"/>
    </source>
</evidence>
<dbReference type="AlphaFoldDB" id="A0A8J5ETU5"/>
<comment type="similarity">
    <text evidence="1">Belongs to the disease resistance NB-LRR family.</text>
</comment>
<dbReference type="InterPro" id="IPR041118">
    <property type="entry name" value="Rx_N"/>
</dbReference>
<dbReference type="GO" id="GO:0000166">
    <property type="term" value="F:nucleotide binding"/>
    <property type="evidence" value="ECO:0007669"/>
    <property type="project" value="UniProtKB-KW"/>
</dbReference>
<name>A0A8J5ETU5_ZINOF</name>
<keyword evidence="3" id="KW-0677">Repeat</keyword>
<dbReference type="Pfam" id="PF18052">
    <property type="entry name" value="Rx_N"/>
    <property type="match status" value="1"/>
</dbReference>
<organism evidence="7 8">
    <name type="scientific">Zingiber officinale</name>
    <name type="common">Ginger</name>
    <name type="synonym">Amomum zingiber</name>
    <dbReference type="NCBI Taxonomy" id="94328"/>
    <lineage>
        <taxon>Eukaryota</taxon>
        <taxon>Viridiplantae</taxon>
        <taxon>Streptophyta</taxon>
        <taxon>Embryophyta</taxon>
        <taxon>Tracheophyta</taxon>
        <taxon>Spermatophyta</taxon>
        <taxon>Magnoliopsida</taxon>
        <taxon>Liliopsida</taxon>
        <taxon>Zingiberales</taxon>
        <taxon>Zingiberaceae</taxon>
        <taxon>Zingiber</taxon>
    </lineage>
</organism>
<evidence type="ECO:0000256" key="2">
    <source>
        <dbReference type="ARBA" id="ARBA00022614"/>
    </source>
</evidence>
<evidence type="ECO:0000256" key="5">
    <source>
        <dbReference type="ARBA" id="ARBA00022821"/>
    </source>
</evidence>
<dbReference type="EMBL" id="JACMSC010000021">
    <property type="protein sequence ID" value="KAG6471061.1"/>
    <property type="molecule type" value="Genomic_DNA"/>
</dbReference>
<evidence type="ECO:0000313" key="7">
    <source>
        <dbReference type="EMBL" id="KAG6471061.1"/>
    </source>
</evidence>
<reference evidence="7 8" key="1">
    <citation type="submission" date="2020-08" db="EMBL/GenBank/DDBJ databases">
        <title>Plant Genome Project.</title>
        <authorList>
            <person name="Zhang R.-G."/>
        </authorList>
    </citation>
    <scope>NUCLEOTIDE SEQUENCE [LARGE SCALE GENOMIC DNA]</scope>
    <source>
        <tissue evidence="7">Rhizome</tissue>
    </source>
</reference>
<feature type="domain" description="Disease resistance N-terminal" evidence="6">
    <location>
        <begin position="17"/>
        <end position="103"/>
    </location>
</feature>
<dbReference type="Gene3D" id="1.20.5.4130">
    <property type="match status" value="1"/>
</dbReference>
<evidence type="ECO:0000256" key="1">
    <source>
        <dbReference type="ARBA" id="ARBA00008894"/>
    </source>
</evidence>
<evidence type="ECO:0000256" key="4">
    <source>
        <dbReference type="ARBA" id="ARBA00022741"/>
    </source>
</evidence>
<keyword evidence="4" id="KW-0547">Nucleotide-binding</keyword>